<dbReference type="EMBL" id="CAJNOJ010000545">
    <property type="protein sequence ID" value="CAF1480936.1"/>
    <property type="molecule type" value="Genomic_DNA"/>
</dbReference>
<keyword evidence="5 8" id="KW-0472">Membrane</keyword>
<dbReference type="GO" id="GO:0005886">
    <property type="term" value="C:plasma membrane"/>
    <property type="evidence" value="ECO:0007669"/>
    <property type="project" value="TreeGrafter"/>
</dbReference>
<keyword evidence="6" id="KW-0675">Receptor</keyword>
<dbReference type="SUPFAM" id="SSF81321">
    <property type="entry name" value="Family A G protein-coupled receptor-like"/>
    <property type="match status" value="1"/>
</dbReference>
<sequence length="323" mass="37744">MNNEYIISLYNARTQFGRYISIPVWLIGVLSEICSIIVFLSLETFRQNSCSFYLLFMSIFSLIRLLFSTSLITISIAFTINWQPALIFYCEIRNFVAAFSAISATTMLCSAIIDQYFATCNHPRWQRWSNIKLARRITFIVTLIWMGHAIVYSIYFRELSPANTAICIPSNLIFLRYDIYGNLLTIGNILPLIAVIFGILSYRNARTLTTRINPLVRRELDKQLTSMVLVQICVYICTYLPYMITNGFLSLYMSNDRILLAQMNLINAIVLTWNIFTNGSSFYTYIFVSKRFRRQAKYVLYEIYMNRFRQNRIDPIQIVSIDM</sequence>
<evidence type="ECO:0000259" key="9">
    <source>
        <dbReference type="PROSITE" id="PS50262"/>
    </source>
</evidence>
<gene>
    <name evidence="11" type="ORF">EDS130_LOCUS41433</name>
    <name evidence="10" type="ORF">XAT740_LOCUS34025</name>
</gene>
<protein>
    <recommendedName>
        <fullName evidence="9">G-protein coupled receptors family 1 profile domain-containing protein</fullName>
    </recommendedName>
</protein>
<dbReference type="AlphaFoldDB" id="A0A815KQJ6"/>
<evidence type="ECO:0000256" key="6">
    <source>
        <dbReference type="ARBA" id="ARBA00023170"/>
    </source>
</evidence>
<evidence type="ECO:0000256" key="4">
    <source>
        <dbReference type="ARBA" id="ARBA00023040"/>
    </source>
</evidence>
<evidence type="ECO:0000313" key="10">
    <source>
        <dbReference type="EMBL" id="CAF1398906.1"/>
    </source>
</evidence>
<evidence type="ECO:0000313" key="11">
    <source>
        <dbReference type="EMBL" id="CAF1480936.1"/>
    </source>
</evidence>
<dbReference type="Gene3D" id="1.20.1070.10">
    <property type="entry name" value="Rhodopsin 7-helix transmembrane proteins"/>
    <property type="match status" value="1"/>
</dbReference>
<feature type="transmembrane region" description="Helical" evidence="8">
    <location>
        <begin position="92"/>
        <end position="113"/>
    </location>
</feature>
<dbReference type="PROSITE" id="PS50262">
    <property type="entry name" value="G_PROTEIN_RECEP_F1_2"/>
    <property type="match status" value="1"/>
</dbReference>
<comment type="caution">
    <text evidence="10">The sequence shown here is derived from an EMBL/GenBank/DDBJ whole genome shotgun (WGS) entry which is preliminary data.</text>
</comment>
<organism evidence="10 12">
    <name type="scientific">Adineta ricciae</name>
    <name type="common">Rotifer</name>
    <dbReference type="NCBI Taxonomy" id="249248"/>
    <lineage>
        <taxon>Eukaryota</taxon>
        <taxon>Metazoa</taxon>
        <taxon>Spiralia</taxon>
        <taxon>Gnathifera</taxon>
        <taxon>Rotifera</taxon>
        <taxon>Eurotatoria</taxon>
        <taxon>Bdelloidea</taxon>
        <taxon>Adinetida</taxon>
        <taxon>Adinetidae</taxon>
        <taxon>Adineta</taxon>
    </lineage>
</organism>
<keyword evidence="3 8" id="KW-1133">Transmembrane helix</keyword>
<evidence type="ECO:0000256" key="7">
    <source>
        <dbReference type="ARBA" id="ARBA00023224"/>
    </source>
</evidence>
<keyword evidence="12" id="KW-1185">Reference proteome</keyword>
<dbReference type="Proteomes" id="UP000663828">
    <property type="component" value="Unassembled WGS sequence"/>
</dbReference>
<keyword evidence="7" id="KW-0807">Transducer</keyword>
<feature type="domain" description="G-protein coupled receptors family 1 profile" evidence="9">
    <location>
        <begin position="31"/>
        <end position="285"/>
    </location>
</feature>
<dbReference type="Proteomes" id="UP000663852">
    <property type="component" value="Unassembled WGS sequence"/>
</dbReference>
<evidence type="ECO:0000256" key="5">
    <source>
        <dbReference type="ARBA" id="ARBA00023136"/>
    </source>
</evidence>
<reference evidence="10" key="1">
    <citation type="submission" date="2021-02" db="EMBL/GenBank/DDBJ databases">
        <authorList>
            <person name="Nowell W R."/>
        </authorList>
    </citation>
    <scope>NUCLEOTIDE SEQUENCE</scope>
</reference>
<feature type="transmembrane region" description="Helical" evidence="8">
    <location>
        <begin position="20"/>
        <end position="40"/>
    </location>
</feature>
<dbReference type="EMBL" id="CAJNOR010003292">
    <property type="protein sequence ID" value="CAF1398906.1"/>
    <property type="molecule type" value="Genomic_DNA"/>
</dbReference>
<evidence type="ECO:0000313" key="12">
    <source>
        <dbReference type="Proteomes" id="UP000663828"/>
    </source>
</evidence>
<dbReference type="PANTHER" id="PTHR45695">
    <property type="entry name" value="LEUCOKININ RECEPTOR-RELATED"/>
    <property type="match status" value="1"/>
</dbReference>
<evidence type="ECO:0000256" key="1">
    <source>
        <dbReference type="ARBA" id="ARBA00004141"/>
    </source>
</evidence>
<evidence type="ECO:0000256" key="2">
    <source>
        <dbReference type="ARBA" id="ARBA00022692"/>
    </source>
</evidence>
<evidence type="ECO:0000256" key="3">
    <source>
        <dbReference type="ARBA" id="ARBA00022989"/>
    </source>
</evidence>
<accession>A0A815KQJ6</accession>
<feature type="transmembrane region" description="Helical" evidence="8">
    <location>
        <begin position="52"/>
        <end position="80"/>
    </location>
</feature>
<comment type="subcellular location">
    <subcellularLocation>
        <location evidence="1">Membrane</location>
        <topology evidence="1">Multi-pass membrane protein</topology>
    </subcellularLocation>
</comment>
<keyword evidence="4" id="KW-0297">G-protein coupled receptor</keyword>
<dbReference type="GO" id="GO:0004930">
    <property type="term" value="F:G protein-coupled receptor activity"/>
    <property type="evidence" value="ECO:0007669"/>
    <property type="project" value="UniProtKB-KW"/>
</dbReference>
<feature type="transmembrane region" description="Helical" evidence="8">
    <location>
        <begin position="133"/>
        <end position="155"/>
    </location>
</feature>
<feature type="transmembrane region" description="Helical" evidence="8">
    <location>
        <begin position="265"/>
        <end position="288"/>
    </location>
</feature>
<proteinExistence type="predicted"/>
<dbReference type="PANTHER" id="PTHR45695:SF9">
    <property type="entry name" value="LEUCOKININ RECEPTOR"/>
    <property type="match status" value="1"/>
</dbReference>
<keyword evidence="2 8" id="KW-0812">Transmembrane</keyword>
<name>A0A815KQJ6_ADIRI</name>
<dbReference type="InterPro" id="IPR017452">
    <property type="entry name" value="GPCR_Rhodpsn_7TM"/>
</dbReference>
<feature type="transmembrane region" description="Helical" evidence="8">
    <location>
        <begin position="179"/>
        <end position="203"/>
    </location>
</feature>
<evidence type="ECO:0000256" key="8">
    <source>
        <dbReference type="SAM" id="Phobius"/>
    </source>
</evidence>
<feature type="transmembrane region" description="Helical" evidence="8">
    <location>
        <begin position="224"/>
        <end position="245"/>
    </location>
</feature>